<evidence type="ECO:0000313" key="1">
    <source>
        <dbReference type="EMBL" id="KIJ46662.1"/>
    </source>
</evidence>
<accession>A0A0C9W3N7</accession>
<dbReference type="Proteomes" id="UP000054279">
    <property type="component" value="Unassembled WGS sequence"/>
</dbReference>
<gene>
    <name evidence="1" type="ORF">M422DRAFT_29176</name>
</gene>
<reference evidence="1 2" key="1">
    <citation type="submission" date="2014-06" db="EMBL/GenBank/DDBJ databases">
        <title>Evolutionary Origins and Diversification of the Mycorrhizal Mutualists.</title>
        <authorList>
            <consortium name="DOE Joint Genome Institute"/>
            <consortium name="Mycorrhizal Genomics Consortium"/>
            <person name="Kohler A."/>
            <person name="Kuo A."/>
            <person name="Nagy L.G."/>
            <person name="Floudas D."/>
            <person name="Copeland A."/>
            <person name="Barry K.W."/>
            <person name="Cichocki N."/>
            <person name="Veneault-Fourrey C."/>
            <person name="LaButti K."/>
            <person name="Lindquist E.A."/>
            <person name="Lipzen A."/>
            <person name="Lundell T."/>
            <person name="Morin E."/>
            <person name="Murat C."/>
            <person name="Riley R."/>
            <person name="Ohm R."/>
            <person name="Sun H."/>
            <person name="Tunlid A."/>
            <person name="Henrissat B."/>
            <person name="Grigoriev I.V."/>
            <person name="Hibbett D.S."/>
            <person name="Martin F."/>
        </authorList>
    </citation>
    <scope>NUCLEOTIDE SEQUENCE [LARGE SCALE GENOMIC DNA]</scope>
    <source>
        <strain evidence="1 2">SS14</strain>
    </source>
</reference>
<proteinExistence type="predicted"/>
<dbReference type="HOGENOM" id="CLU_012055_2_0_1"/>
<organism evidence="1 2">
    <name type="scientific">Sphaerobolus stellatus (strain SS14)</name>
    <dbReference type="NCBI Taxonomy" id="990650"/>
    <lineage>
        <taxon>Eukaryota</taxon>
        <taxon>Fungi</taxon>
        <taxon>Dikarya</taxon>
        <taxon>Basidiomycota</taxon>
        <taxon>Agaricomycotina</taxon>
        <taxon>Agaricomycetes</taxon>
        <taxon>Phallomycetidae</taxon>
        <taxon>Geastrales</taxon>
        <taxon>Sphaerobolaceae</taxon>
        <taxon>Sphaerobolus</taxon>
    </lineage>
</organism>
<sequence length="211" mass="24895">ISFNFEKHNTKLLKNIYESCGLDPLSDEVARAAGHILPRHFNLDTKKRRRRSFTGYSRLHEYPKENIFSINDVIPDDKPLDHYLGKSHDRQMRSLIFNSHLQIVLRLRESNARLGIRPSRYWTFLAAAEVLPKSLCWYDLRTTGHDFTYGKVNIDPRYSELPSRAQEFWSMSVHLGISVEEYLWRWEVYLASEDADPDLWLIFPESFDTDS</sequence>
<name>A0A0C9W3N7_SPHS4</name>
<keyword evidence="2" id="KW-1185">Reference proteome</keyword>
<dbReference type="EMBL" id="KN837106">
    <property type="protein sequence ID" value="KIJ46662.1"/>
    <property type="molecule type" value="Genomic_DNA"/>
</dbReference>
<protein>
    <submittedName>
        <fullName evidence="1">Uncharacterized protein</fullName>
    </submittedName>
</protein>
<feature type="non-terminal residue" evidence="1">
    <location>
        <position position="211"/>
    </location>
</feature>
<dbReference type="AlphaFoldDB" id="A0A0C9W3N7"/>
<evidence type="ECO:0000313" key="2">
    <source>
        <dbReference type="Proteomes" id="UP000054279"/>
    </source>
</evidence>